<dbReference type="HOGENOM" id="CLU_049885_1_0_1"/>
<dbReference type="SUPFAM" id="SSF57850">
    <property type="entry name" value="RING/U-box"/>
    <property type="match status" value="1"/>
</dbReference>
<dbReference type="Pfam" id="PF13639">
    <property type="entry name" value="zf-RING_2"/>
    <property type="match status" value="1"/>
</dbReference>
<evidence type="ECO:0000256" key="3">
    <source>
        <dbReference type="ARBA" id="ARBA00022723"/>
    </source>
</evidence>
<keyword evidence="4 8" id="KW-0863">Zinc-finger</keyword>
<dbReference type="OrthoDB" id="9984778at2759"/>
<keyword evidence="6 9" id="KW-1133">Transmembrane helix</keyword>
<dbReference type="InterPro" id="IPR003137">
    <property type="entry name" value="PA_domain"/>
</dbReference>
<evidence type="ECO:0000256" key="6">
    <source>
        <dbReference type="ARBA" id="ARBA00022989"/>
    </source>
</evidence>
<dbReference type="PROSITE" id="PS50089">
    <property type="entry name" value="ZF_RING_2"/>
    <property type="match status" value="1"/>
</dbReference>
<accession>V4AJU4</accession>
<dbReference type="InterPro" id="IPR013083">
    <property type="entry name" value="Znf_RING/FYVE/PHD"/>
</dbReference>
<protein>
    <recommendedName>
        <fullName evidence="10">RING-type domain-containing protein</fullName>
    </recommendedName>
</protein>
<dbReference type="AlphaFoldDB" id="V4AJU4"/>
<dbReference type="PANTHER" id="PTHR46539">
    <property type="entry name" value="E3 UBIQUITIN-PROTEIN LIGASE ATL42"/>
    <property type="match status" value="1"/>
</dbReference>
<evidence type="ECO:0000313" key="11">
    <source>
        <dbReference type="EMBL" id="ESO93826.1"/>
    </source>
</evidence>
<evidence type="ECO:0000256" key="7">
    <source>
        <dbReference type="ARBA" id="ARBA00023136"/>
    </source>
</evidence>
<dbReference type="Gene3D" id="3.50.30.30">
    <property type="match status" value="1"/>
</dbReference>
<organism evidence="11 12">
    <name type="scientific">Lottia gigantea</name>
    <name type="common">Giant owl limpet</name>
    <dbReference type="NCBI Taxonomy" id="225164"/>
    <lineage>
        <taxon>Eukaryota</taxon>
        <taxon>Metazoa</taxon>
        <taxon>Spiralia</taxon>
        <taxon>Lophotrochozoa</taxon>
        <taxon>Mollusca</taxon>
        <taxon>Gastropoda</taxon>
        <taxon>Patellogastropoda</taxon>
        <taxon>Lottioidea</taxon>
        <taxon>Lottiidae</taxon>
        <taxon>Lottia</taxon>
    </lineage>
</organism>
<dbReference type="InterPro" id="IPR001841">
    <property type="entry name" value="Znf_RING"/>
</dbReference>
<dbReference type="STRING" id="225164.V4AJU4"/>
<evidence type="ECO:0000256" key="4">
    <source>
        <dbReference type="ARBA" id="ARBA00022771"/>
    </source>
</evidence>
<dbReference type="OMA" id="MAWRGPE"/>
<comment type="subcellular location">
    <subcellularLocation>
        <location evidence="1">Membrane</location>
        <topology evidence="1">Single-pass membrane protein</topology>
    </subcellularLocation>
</comment>
<dbReference type="GeneID" id="20229876"/>
<dbReference type="Gene3D" id="3.30.40.10">
    <property type="entry name" value="Zinc/RING finger domain, C3HC4 (zinc finger)"/>
    <property type="match status" value="1"/>
</dbReference>
<dbReference type="CDD" id="cd16668">
    <property type="entry name" value="RING-H2_RNF130-like"/>
    <property type="match status" value="1"/>
</dbReference>
<keyword evidence="12" id="KW-1185">Reference proteome</keyword>
<reference evidence="11 12" key="1">
    <citation type="journal article" date="2013" name="Nature">
        <title>Insights into bilaterian evolution from three spiralian genomes.</title>
        <authorList>
            <person name="Simakov O."/>
            <person name="Marletaz F."/>
            <person name="Cho S.J."/>
            <person name="Edsinger-Gonzales E."/>
            <person name="Havlak P."/>
            <person name="Hellsten U."/>
            <person name="Kuo D.H."/>
            <person name="Larsson T."/>
            <person name="Lv J."/>
            <person name="Arendt D."/>
            <person name="Savage R."/>
            <person name="Osoegawa K."/>
            <person name="de Jong P."/>
            <person name="Grimwood J."/>
            <person name="Chapman J.A."/>
            <person name="Shapiro H."/>
            <person name="Aerts A."/>
            <person name="Otillar R.P."/>
            <person name="Terry A.Y."/>
            <person name="Boore J.L."/>
            <person name="Grigoriev I.V."/>
            <person name="Lindberg D.R."/>
            <person name="Seaver E.C."/>
            <person name="Weisblat D.A."/>
            <person name="Putnam N.H."/>
            <person name="Rokhsar D.S."/>
        </authorList>
    </citation>
    <scope>NUCLEOTIDE SEQUENCE [LARGE SCALE GENOMIC DNA]</scope>
</reference>
<evidence type="ECO:0000256" key="8">
    <source>
        <dbReference type="PROSITE-ProRule" id="PRU00175"/>
    </source>
</evidence>
<dbReference type="CTD" id="20229876"/>
<dbReference type="SUPFAM" id="SSF52025">
    <property type="entry name" value="PA domain"/>
    <property type="match status" value="1"/>
</dbReference>
<dbReference type="Proteomes" id="UP000030746">
    <property type="component" value="Unassembled WGS sequence"/>
</dbReference>
<dbReference type="FunFam" id="3.30.40.10:FF:000009">
    <property type="entry name" value="E3 ubiquitin-protein ligase RNF130"/>
    <property type="match status" value="1"/>
</dbReference>
<dbReference type="GO" id="GO:0016020">
    <property type="term" value="C:membrane"/>
    <property type="evidence" value="ECO:0007669"/>
    <property type="project" value="UniProtKB-SubCell"/>
</dbReference>
<dbReference type="Pfam" id="PF02225">
    <property type="entry name" value="PA"/>
    <property type="match status" value="1"/>
</dbReference>
<sequence>MDLPSERWIALIERGKCPFQDKIKRATEKYNATAVVIYNENKTEDTIFMSQEDSEVLSVNLKKVDGEHIKRLLASGISVKMTISIGKKYTKEATQSNISKTSVLFVSISFIVLMIISLAWLVFYYIQRFRYAHAKERLARRLASAAKKAIAKIPQRNVKSGDKELDSDFDQCAVCIEGYKAHDVIRTLPCKHVFHKSCVDPWLLEQRSCPMCKLDILRAYGMQVSTSLLFDVCIEVYLMKEN</sequence>
<evidence type="ECO:0000256" key="9">
    <source>
        <dbReference type="SAM" id="Phobius"/>
    </source>
</evidence>
<feature type="transmembrane region" description="Helical" evidence="9">
    <location>
        <begin position="103"/>
        <end position="126"/>
    </location>
</feature>
<keyword evidence="3" id="KW-0479">Metal-binding</keyword>
<dbReference type="EMBL" id="KB201890">
    <property type="protein sequence ID" value="ESO93826.1"/>
    <property type="molecule type" value="Genomic_DNA"/>
</dbReference>
<evidence type="ECO:0000256" key="2">
    <source>
        <dbReference type="ARBA" id="ARBA00022692"/>
    </source>
</evidence>
<dbReference type="GO" id="GO:0008270">
    <property type="term" value="F:zinc ion binding"/>
    <property type="evidence" value="ECO:0007669"/>
    <property type="project" value="UniProtKB-KW"/>
</dbReference>
<feature type="domain" description="RING-type" evidence="10">
    <location>
        <begin position="172"/>
        <end position="213"/>
    </location>
</feature>
<dbReference type="PANTHER" id="PTHR46539:SF23">
    <property type="entry name" value="RING-TYPE DOMAIN-CONTAINING PROTEIN"/>
    <property type="match status" value="1"/>
</dbReference>
<name>V4AJU4_LOTGI</name>
<keyword evidence="5" id="KW-0862">Zinc</keyword>
<evidence type="ECO:0000256" key="1">
    <source>
        <dbReference type="ARBA" id="ARBA00004167"/>
    </source>
</evidence>
<evidence type="ECO:0000313" key="12">
    <source>
        <dbReference type="Proteomes" id="UP000030746"/>
    </source>
</evidence>
<gene>
    <name evidence="11" type="ORF">LOTGIDRAFT_104529</name>
</gene>
<evidence type="ECO:0000259" key="10">
    <source>
        <dbReference type="PROSITE" id="PS50089"/>
    </source>
</evidence>
<keyword evidence="2 9" id="KW-0812">Transmembrane</keyword>
<dbReference type="RefSeq" id="XP_009055449.1">
    <property type="nucleotide sequence ID" value="XM_009057201.1"/>
</dbReference>
<dbReference type="SMART" id="SM00184">
    <property type="entry name" value="RING"/>
    <property type="match status" value="1"/>
</dbReference>
<dbReference type="KEGG" id="lgi:LOTGIDRAFT_104529"/>
<dbReference type="InterPro" id="IPR046450">
    <property type="entry name" value="PA_dom_sf"/>
</dbReference>
<proteinExistence type="predicted"/>
<keyword evidence="7 9" id="KW-0472">Membrane</keyword>
<evidence type="ECO:0000256" key="5">
    <source>
        <dbReference type="ARBA" id="ARBA00022833"/>
    </source>
</evidence>